<keyword evidence="2" id="KW-1185">Reference proteome</keyword>
<dbReference type="AlphaFoldDB" id="A0A9D3Z0C5"/>
<name>A0A9D3Z0C5_DREPO</name>
<proteinExistence type="predicted"/>
<protein>
    <submittedName>
        <fullName evidence="1">Uncharacterized protein</fullName>
    </submittedName>
</protein>
<reference evidence="1" key="1">
    <citation type="journal article" date="2019" name="bioRxiv">
        <title>The Genome of the Zebra Mussel, Dreissena polymorpha: A Resource for Invasive Species Research.</title>
        <authorList>
            <person name="McCartney M.A."/>
            <person name="Auch B."/>
            <person name="Kono T."/>
            <person name="Mallez S."/>
            <person name="Zhang Y."/>
            <person name="Obille A."/>
            <person name="Becker A."/>
            <person name="Abrahante J.E."/>
            <person name="Garbe J."/>
            <person name="Badalamenti J.P."/>
            <person name="Herman A."/>
            <person name="Mangelson H."/>
            <person name="Liachko I."/>
            <person name="Sullivan S."/>
            <person name="Sone E.D."/>
            <person name="Koren S."/>
            <person name="Silverstein K.A.T."/>
            <person name="Beckman K.B."/>
            <person name="Gohl D.M."/>
        </authorList>
    </citation>
    <scope>NUCLEOTIDE SEQUENCE</scope>
    <source>
        <strain evidence="1">Duluth1</strain>
        <tissue evidence="1">Whole animal</tissue>
    </source>
</reference>
<gene>
    <name evidence="1" type="ORF">DPMN_069877</name>
</gene>
<reference evidence="1" key="2">
    <citation type="submission" date="2020-11" db="EMBL/GenBank/DDBJ databases">
        <authorList>
            <person name="McCartney M.A."/>
            <person name="Auch B."/>
            <person name="Kono T."/>
            <person name="Mallez S."/>
            <person name="Becker A."/>
            <person name="Gohl D.M."/>
            <person name="Silverstein K.A.T."/>
            <person name="Koren S."/>
            <person name="Bechman K.B."/>
            <person name="Herman A."/>
            <person name="Abrahante J.E."/>
            <person name="Garbe J."/>
        </authorList>
    </citation>
    <scope>NUCLEOTIDE SEQUENCE</scope>
    <source>
        <strain evidence="1">Duluth1</strain>
        <tissue evidence="1">Whole animal</tissue>
    </source>
</reference>
<evidence type="ECO:0000313" key="2">
    <source>
        <dbReference type="Proteomes" id="UP000828390"/>
    </source>
</evidence>
<sequence>MVALFDAGCPCCVGWALEDMGVCLPRRQLLGLGLRRRKIVRGCLWRLFTPWLRTSLSRAFHRLLCLEAR</sequence>
<organism evidence="1 2">
    <name type="scientific">Dreissena polymorpha</name>
    <name type="common">Zebra mussel</name>
    <name type="synonym">Mytilus polymorpha</name>
    <dbReference type="NCBI Taxonomy" id="45954"/>
    <lineage>
        <taxon>Eukaryota</taxon>
        <taxon>Metazoa</taxon>
        <taxon>Spiralia</taxon>
        <taxon>Lophotrochozoa</taxon>
        <taxon>Mollusca</taxon>
        <taxon>Bivalvia</taxon>
        <taxon>Autobranchia</taxon>
        <taxon>Heteroconchia</taxon>
        <taxon>Euheterodonta</taxon>
        <taxon>Imparidentia</taxon>
        <taxon>Neoheterodontei</taxon>
        <taxon>Myida</taxon>
        <taxon>Dreissenoidea</taxon>
        <taxon>Dreissenidae</taxon>
        <taxon>Dreissena</taxon>
    </lineage>
</organism>
<evidence type="ECO:0000313" key="1">
    <source>
        <dbReference type="EMBL" id="KAH3710398.1"/>
    </source>
</evidence>
<accession>A0A9D3Z0C5</accession>
<dbReference type="Proteomes" id="UP000828390">
    <property type="component" value="Unassembled WGS sequence"/>
</dbReference>
<comment type="caution">
    <text evidence="1">The sequence shown here is derived from an EMBL/GenBank/DDBJ whole genome shotgun (WGS) entry which is preliminary data.</text>
</comment>
<dbReference type="EMBL" id="JAIWYP010000014">
    <property type="protein sequence ID" value="KAH3710398.1"/>
    <property type="molecule type" value="Genomic_DNA"/>
</dbReference>